<keyword evidence="1" id="KW-0479">Metal-binding</keyword>
<dbReference type="AlphaFoldDB" id="A0A2S3WEA8"/>
<dbReference type="Gene3D" id="2.30.170.10">
    <property type="match status" value="1"/>
</dbReference>
<organism evidence="4 5">
    <name type="scientific">Pseudomonas putida</name>
    <name type="common">Arthrobacter siderocapsulatus</name>
    <dbReference type="NCBI Taxonomy" id="303"/>
    <lineage>
        <taxon>Bacteria</taxon>
        <taxon>Pseudomonadati</taxon>
        <taxon>Pseudomonadota</taxon>
        <taxon>Gammaproteobacteria</taxon>
        <taxon>Pseudomonadales</taxon>
        <taxon>Pseudomonadaceae</taxon>
        <taxon>Pseudomonas</taxon>
    </lineage>
</organism>
<dbReference type="Proteomes" id="UP000237194">
    <property type="component" value="Unassembled WGS sequence"/>
</dbReference>
<evidence type="ECO:0000313" key="4">
    <source>
        <dbReference type="EMBL" id="POF89249.1"/>
    </source>
</evidence>
<dbReference type="RefSeq" id="WP_103437316.1">
    <property type="nucleotide sequence ID" value="NZ_MIND01000018.1"/>
</dbReference>
<accession>A0A2S3WEA8</accession>
<protein>
    <submittedName>
        <fullName evidence="4">Metallothionein</fullName>
    </submittedName>
</protein>
<reference evidence="4 5" key="2">
    <citation type="submission" date="2018-03" db="EMBL/GenBank/DDBJ databases">
        <title>Draft genome of Pseudomonas putida strain KT-27.</title>
        <authorList>
            <person name="Yoshizawa S."/>
            <person name="Khan N.H."/>
            <person name="Nishimura M."/>
            <person name="Chiura H.X."/>
            <person name="Ogura Y."/>
            <person name="Hayashi T."/>
            <person name="Kogure K."/>
        </authorList>
    </citation>
    <scope>NUCLEOTIDE SEQUENCE [LARGE SCALE GENOMIC DNA]</scope>
    <source>
        <strain evidence="4 5">KT-27</strain>
    </source>
</reference>
<dbReference type="SUPFAM" id="SSF57868">
    <property type="entry name" value="Metallothionein"/>
    <property type="match status" value="1"/>
</dbReference>
<dbReference type="EMBL" id="MIND01000018">
    <property type="protein sequence ID" value="POF89249.1"/>
    <property type="molecule type" value="Genomic_DNA"/>
</dbReference>
<feature type="region of interest" description="Disordered" evidence="3">
    <location>
        <begin position="56"/>
        <end position="76"/>
    </location>
</feature>
<dbReference type="GO" id="GO:0046872">
    <property type="term" value="F:metal ion binding"/>
    <property type="evidence" value="ECO:0007669"/>
    <property type="project" value="UniProtKB-KW"/>
</dbReference>
<name>A0A2S3WEA8_PSEPU</name>
<dbReference type="InterPro" id="IPR017854">
    <property type="entry name" value="Metalthion_dom_sf"/>
</dbReference>
<reference evidence="4 5" key="1">
    <citation type="submission" date="2016-08" db="EMBL/GenBank/DDBJ databases">
        <authorList>
            <person name="Seilhamer J.J."/>
        </authorList>
    </citation>
    <scope>NUCLEOTIDE SEQUENCE [LARGE SCALE GENOMIC DNA]</scope>
    <source>
        <strain evidence="4 5">KT-27</strain>
    </source>
</reference>
<keyword evidence="2" id="KW-0480">Metal-thiolate cluster</keyword>
<evidence type="ECO:0000256" key="1">
    <source>
        <dbReference type="ARBA" id="ARBA00022723"/>
    </source>
</evidence>
<comment type="caution">
    <text evidence="4">The sequence shown here is derived from an EMBL/GenBank/DDBJ whole genome shotgun (WGS) entry which is preliminary data.</text>
</comment>
<evidence type="ECO:0000313" key="5">
    <source>
        <dbReference type="Proteomes" id="UP000237194"/>
    </source>
</evidence>
<evidence type="ECO:0000256" key="3">
    <source>
        <dbReference type="SAM" id="MobiDB-lite"/>
    </source>
</evidence>
<sequence>MTELRCACLDCACTINANTLLQDGKGYCCEACASGHRNGEPCRMGDCKCGETAQPNESNVDNALDETFPASDPISP</sequence>
<dbReference type="InterPro" id="IPR000518">
    <property type="entry name" value="Metalthion_fam14_prok"/>
</dbReference>
<dbReference type="Pfam" id="PF02069">
    <property type="entry name" value="Metallothio_Pro"/>
    <property type="match status" value="1"/>
</dbReference>
<evidence type="ECO:0000256" key="2">
    <source>
        <dbReference type="ARBA" id="ARBA00022851"/>
    </source>
</evidence>
<gene>
    <name evidence="4" type="ORF">BGP80_15265</name>
</gene>
<proteinExistence type="predicted"/>